<protein>
    <submittedName>
        <fullName evidence="12">Uncharacterized protein</fullName>
    </submittedName>
</protein>
<comment type="caution">
    <text evidence="12">The sequence shown here is derived from an EMBL/GenBank/DDBJ whole genome shotgun (WGS) entry which is preliminary data.</text>
</comment>
<feature type="compositionally biased region" description="Pro residues" evidence="8">
    <location>
        <begin position="806"/>
        <end position="894"/>
    </location>
</feature>
<feature type="compositionally biased region" description="Pro residues" evidence="8">
    <location>
        <begin position="901"/>
        <end position="912"/>
    </location>
</feature>
<keyword evidence="5" id="KW-0378">Hydrolase</keyword>
<feature type="compositionally biased region" description="Pro residues" evidence="8">
    <location>
        <begin position="957"/>
        <end position="979"/>
    </location>
</feature>
<sequence length="1552" mass="160747">MIRQSWRPPGEGEVELADVQLSDRRAGDLSTHGGYEPIGWGTSSAGGTTGGAMSSSGMGPYDSMAGGGIHGDGYDVHHDAGAEKYGDISKTRLLGNAEFPEPFSKTGRGGPMERLSNCLAARWKIILLSWLAIAVVGIVIALVVSLTVSPKSSPSSAAPPFPPPLPPISSPLPFSPAPTSSLMVLPPSPPPLSSPPLPPLPPAYLFSLCNYNSSALPEDIRAVPLSYNLSLSLPDYEAFKVMAVSSTQQLLARSFNATVSLLLNVTGSSTACLVLNAAGLVIKRVDVVKLLSSGNGGTVAGNTSSSNNSSSGGGEGALGGKRLLLGLQPQQQDPLEPQCLCGCNSTSIPCSASTIKPAGSESIIVDLAGLVMATGDLWRISFDYTSSIRAVSDGIGLFVSDPWVADGPSTDVLLTTQFEDNYARYLMPCFDHPLYKANFTVGVELPANLTALSNGLQLVSTPTTPNRKLVKFETTPIMPVYSLAIAAGNLTSQESTRSPMRLRVWGPSSMNVSGRLQSALRIAEASYSFYSNYTGKPLPLNKLDLVAVPGKGYAMENWGLLMFDTERFTCPSGNPSAWDLFQAADVICHEMAHQWFGNWVTCKDWDNLALNEGVTSYAEYDCAAAVLDYILSFNGSTPTAPLPVYSPGLPLAEPLRRLVVPPLGMLPGVHEGVVGRARWADENPLVGVPLDKDANAVLVYSKAATILDAAAGLVGQDGLRSALQNLLTAYAYQNADVWGLAKLLGKQAALKWNGSELGDQDAFASGIMGWFTTPGIPLVTATDVTPAPPPRPPAVAPIQPSLSQSPPVPSPPLPPSPSPPPLPPAPPQTPPSPLPPSPSPPPLPPAPLPSPLPPSPSPPPSLLSPPQTPSLPFPPSPPSSVTPPSSSPPLPQPSNPQSGVPFPPPPSPPPTLSPSGELSPPLSAPLQPPASPVRNLAGGSRRQLLANNEPLQLAQALPPPLPSPSVSSPPPLTPLPLPTVPQTTTLQLSQQRLCGWGLLPPEVVCAAGGTYTAQASKLQCPGATAAGTDQANLTRWWLPVATYAAFSGGGGTAISNMLLLSNASGGLAQRNLTYGLPSNKWILRRPGFTGMYVSAYGAATPGTSGSSKAHLADLLSMIRSASLDATMSASDRLAAILDAQAVLQDVLTTAFSLPASANSSISSGPVVEDSMLLLPPGSVPGAAAMSNGARLPAVLVAIDAALKSPMAMTGAGLYTLVQPALMALEYLQSLLATAGTASTATATCNADLQSWVLARLGPVANAITNGTIQATSNKAGSSTDRFLLRLAQSNVVTEAALWGDPGARNFSCSLAASIAAVSPDWLPAALAVPLGAPGGCSLATTPGAPSPGDAFNASLAQVFSATDTEVRATHLFALSYAGGVEQRSRMLTVLQDGVSPPNGTVQLSKFMVQEILGRLVSSAQRYAFLKANDTMTSPQSSAPVNELLTAALSGPSVSNGVLTLISAIAGNRTSLSLSMLEQIVGRSLTTEDQMNTLGALLCSNTTASNSYIANVAPEDLSAARSRILGRAQSRLRWIAKFLQPVCAFLKAEALGR</sequence>
<keyword evidence="6" id="KW-0862">Zinc</keyword>
<dbReference type="InterPro" id="IPR042097">
    <property type="entry name" value="Aminopeptidase_N-like_N_sf"/>
</dbReference>
<evidence type="ECO:0000259" key="11">
    <source>
        <dbReference type="Pfam" id="PF17900"/>
    </source>
</evidence>
<feature type="region of interest" description="Disordered" evidence="8">
    <location>
        <begin position="25"/>
        <end position="54"/>
    </location>
</feature>
<evidence type="ECO:0000256" key="7">
    <source>
        <dbReference type="ARBA" id="ARBA00023049"/>
    </source>
</evidence>
<dbReference type="PANTHER" id="PTHR11533">
    <property type="entry name" value="PROTEASE M1 ZINC METALLOPROTEASE"/>
    <property type="match status" value="1"/>
</dbReference>
<dbReference type="InterPro" id="IPR014782">
    <property type="entry name" value="Peptidase_M1_dom"/>
</dbReference>
<evidence type="ECO:0000256" key="9">
    <source>
        <dbReference type="SAM" id="Phobius"/>
    </source>
</evidence>
<evidence type="ECO:0000256" key="8">
    <source>
        <dbReference type="SAM" id="MobiDB-lite"/>
    </source>
</evidence>
<feature type="compositionally biased region" description="Low complexity" evidence="8">
    <location>
        <begin position="41"/>
        <end position="54"/>
    </location>
</feature>
<evidence type="ECO:0000256" key="3">
    <source>
        <dbReference type="ARBA" id="ARBA00022670"/>
    </source>
</evidence>
<evidence type="ECO:0000313" key="12">
    <source>
        <dbReference type="EMBL" id="GLI70097.1"/>
    </source>
</evidence>
<evidence type="ECO:0000256" key="4">
    <source>
        <dbReference type="ARBA" id="ARBA00022723"/>
    </source>
</evidence>
<dbReference type="PANTHER" id="PTHR11533:SF299">
    <property type="entry name" value="AMINOPEPTIDASE"/>
    <property type="match status" value="1"/>
</dbReference>
<dbReference type="PRINTS" id="PR00756">
    <property type="entry name" value="ALADIPTASE"/>
</dbReference>
<evidence type="ECO:0000256" key="1">
    <source>
        <dbReference type="ARBA" id="ARBA00001947"/>
    </source>
</evidence>
<dbReference type="Pfam" id="PF01433">
    <property type="entry name" value="Peptidase_M1"/>
    <property type="match status" value="1"/>
</dbReference>
<dbReference type="InterPro" id="IPR027268">
    <property type="entry name" value="Peptidase_M4/M1_CTD_sf"/>
</dbReference>
<feature type="domain" description="Peptidase M1 membrane alanine aminopeptidase" evidence="10">
    <location>
        <begin position="520"/>
        <end position="625"/>
    </location>
</feature>
<accession>A0ABQ5SJE1</accession>
<feature type="transmembrane region" description="Helical" evidence="9">
    <location>
        <begin position="125"/>
        <end position="148"/>
    </location>
</feature>
<reference evidence="12 13" key="1">
    <citation type="journal article" date="2023" name="IScience">
        <title>Expanded male sex-determining region conserved during the evolution of homothallism in the green alga Volvox.</title>
        <authorList>
            <person name="Yamamoto K."/>
            <person name="Matsuzaki R."/>
            <person name="Mahakham W."/>
            <person name="Heman W."/>
            <person name="Sekimoto H."/>
            <person name="Kawachi M."/>
            <person name="Minakuchi Y."/>
            <person name="Toyoda A."/>
            <person name="Nozaki H."/>
        </authorList>
    </citation>
    <scope>NUCLEOTIDE SEQUENCE [LARGE SCALE GENOMIC DNA]</scope>
    <source>
        <strain evidence="12 13">NIES-4468</strain>
    </source>
</reference>
<evidence type="ECO:0000256" key="5">
    <source>
        <dbReference type="ARBA" id="ARBA00022801"/>
    </source>
</evidence>
<name>A0ABQ5SJE1_9CHLO</name>
<feature type="region of interest" description="Disordered" evidence="8">
    <location>
        <begin position="954"/>
        <end position="980"/>
    </location>
</feature>
<dbReference type="SUPFAM" id="SSF55486">
    <property type="entry name" value="Metalloproteases ('zincins'), catalytic domain"/>
    <property type="match status" value="1"/>
</dbReference>
<dbReference type="EMBL" id="BSDZ01000089">
    <property type="protein sequence ID" value="GLI70097.1"/>
    <property type="molecule type" value="Genomic_DNA"/>
</dbReference>
<keyword evidence="13" id="KW-1185">Reference proteome</keyword>
<dbReference type="Proteomes" id="UP001165090">
    <property type="component" value="Unassembled WGS sequence"/>
</dbReference>
<feature type="domain" description="Aminopeptidase N-like N-terminal" evidence="11">
    <location>
        <begin position="378"/>
        <end position="481"/>
    </location>
</feature>
<keyword evidence="3" id="KW-0645">Protease</keyword>
<organism evidence="12 13">
    <name type="scientific">Volvox africanus</name>
    <dbReference type="NCBI Taxonomy" id="51714"/>
    <lineage>
        <taxon>Eukaryota</taxon>
        <taxon>Viridiplantae</taxon>
        <taxon>Chlorophyta</taxon>
        <taxon>core chlorophytes</taxon>
        <taxon>Chlorophyceae</taxon>
        <taxon>CS clade</taxon>
        <taxon>Chlamydomonadales</taxon>
        <taxon>Volvocaceae</taxon>
        <taxon>Volvox</taxon>
    </lineage>
</organism>
<gene>
    <name evidence="12" type="ORF">VaNZ11_014876</name>
</gene>
<dbReference type="Pfam" id="PF17900">
    <property type="entry name" value="Peptidase_M1_N"/>
    <property type="match status" value="1"/>
</dbReference>
<evidence type="ECO:0000256" key="2">
    <source>
        <dbReference type="ARBA" id="ARBA00010136"/>
    </source>
</evidence>
<keyword evidence="9" id="KW-1133">Transmembrane helix</keyword>
<dbReference type="SUPFAM" id="SSF63737">
    <property type="entry name" value="Leukotriene A4 hydrolase N-terminal domain"/>
    <property type="match status" value="1"/>
</dbReference>
<feature type="compositionally biased region" description="Low complexity" evidence="8">
    <location>
        <begin position="796"/>
        <end position="805"/>
    </location>
</feature>
<dbReference type="InterPro" id="IPR050344">
    <property type="entry name" value="Peptidase_M1_aminopeptidases"/>
</dbReference>
<keyword evidence="4" id="KW-0479">Metal-binding</keyword>
<evidence type="ECO:0000256" key="6">
    <source>
        <dbReference type="ARBA" id="ARBA00022833"/>
    </source>
</evidence>
<feature type="compositionally biased region" description="Pro residues" evidence="8">
    <location>
        <begin position="786"/>
        <end position="795"/>
    </location>
</feature>
<keyword evidence="7" id="KW-0482">Metalloprotease</keyword>
<dbReference type="Gene3D" id="2.60.40.1730">
    <property type="entry name" value="tricorn interacting facor f3 domain"/>
    <property type="match status" value="1"/>
</dbReference>
<dbReference type="Gene3D" id="1.10.390.10">
    <property type="entry name" value="Neutral Protease Domain 2"/>
    <property type="match status" value="1"/>
</dbReference>
<evidence type="ECO:0000313" key="13">
    <source>
        <dbReference type="Proteomes" id="UP001165090"/>
    </source>
</evidence>
<feature type="region of interest" description="Disordered" evidence="8">
    <location>
        <begin position="782"/>
        <end position="936"/>
    </location>
</feature>
<comment type="similarity">
    <text evidence="2">Belongs to the peptidase M1 family.</text>
</comment>
<feature type="compositionally biased region" description="Pro residues" evidence="8">
    <location>
        <begin position="922"/>
        <end position="931"/>
    </location>
</feature>
<dbReference type="InterPro" id="IPR045357">
    <property type="entry name" value="Aminopeptidase_N-like_N"/>
</dbReference>
<dbReference type="InterPro" id="IPR001930">
    <property type="entry name" value="Peptidase_M1"/>
</dbReference>
<proteinExistence type="inferred from homology"/>
<evidence type="ECO:0000259" key="10">
    <source>
        <dbReference type="Pfam" id="PF01433"/>
    </source>
</evidence>
<comment type="cofactor">
    <cofactor evidence="1">
        <name>Zn(2+)</name>
        <dbReference type="ChEBI" id="CHEBI:29105"/>
    </cofactor>
</comment>
<keyword evidence="9" id="KW-0812">Transmembrane</keyword>
<keyword evidence="9" id="KW-0472">Membrane</keyword>